<reference evidence="11" key="1">
    <citation type="submission" date="2025-08" db="UniProtKB">
        <authorList>
            <consortium name="RefSeq"/>
        </authorList>
    </citation>
    <scope>IDENTIFICATION</scope>
</reference>
<feature type="compositionally biased region" description="Polar residues" evidence="8">
    <location>
        <begin position="524"/>
        <end position="538"/>
    </location>
</feature>
<feature type="compositionally biased region" description="Basic and acidic residues" evidence="8">
    <location>
        <begin position="705"/>
        <end position="780"/>
    </location>
</feature>
<evidence type="ECO:0000256" key="1">
    <source>
        <dbReference type="ARBA" id="ARBA00004496"/>
    </source>
</evidence>
<dbReference type="Gene3D" id="1.25.40.20">
    <property type="entry name" value="Ankyrin repeat-containing domain"/>
    <property type="match status" value="2"/>
</dbReference>
<feature type="compositionally biased region" description="Basic and acidic residues" evidence="8">
    <location>
        <begin position="787"/>
        <end position="800"/>
    </location>
</feature>
<dbReference type="GeneID" id="106584787"/>
<keyword evidence="3" id="KW-0677">Repeat</keyword>
<dbReference type="RefSeq" id="XP_045562158.1">
    <property type="nucleotide sequence ID" value="XM_045706202.1"/>
</dbReference>
<evidence type="ECO:0000256" key="2">
    <source>
        <dbReference type="ARBA" id="ARBA00022490"/>
    </source>
</evidence>
<feature type="compositionally biased region" description="Basic and acidic residues" evidence="8">
    <location>
        <begin position="337"/>
        <end position="351"/>
    </location>
</feature>
<feature type="compositionally biased region" description="Low complexity" evidence="8">
    <location>
        <begin position="566"/>
        <end position="600"/>
    </location>
</feature>
<accession>A0ABM3DTN0</accession>
<gene>
    <name evidence="11" type="primary">LOC106584787</name>
</gene>
<dbReference type="PIRSF" id="PIRSF038141">
    <property type="entry name" value="PP1_12ABC_vert"/>
    <property type="match status" value="1"/>
</dbReference>
<dbReference type="InterPro" id="IPR036770">
    <property type="entry name" value="Ankyrin_rpt-contain_sf"/>
</dbReference>
<proteinExistence type="predicted"/>
<evidence type="ECO:0000256" key="7">
    <source>
        <dbReference type="SAM" id="Coils"/>
    </source>
</evidence>
<feature type="compositionally biased region" description="Gly residues" evidence="8">
    <location>
        <begin position="398"/>
        <end position="412"/>
    </location>
</feature>
<dbReference type="Proteomes" id="UP001652741">
    <property type="component" value="Chromosome ssa23"/>
</dbReference>
<dbReference type="PANTHER" id="PTHR24179:SF32">
    <property type="entry name" value="PROTEIN PHOSPHATASE 1 REGULATORY SUBUNIT"/>
    <property type="match status" value="1"/>
</dbReference>
<feature type="region of interest" description="Disordered" evidence="8">
    <location>
        <begin position="320"/>
        <end position="904"/>
    </location>
</feature>
<sequence length="1007" mass="109043">MAATDRSRSEAAKQRRQDQLQRWLGSETDQTGPGTRDGSTGTGTRRARVRFAQGAVFMAACSAGDREEVAALLRQGADINHANIDGLTALHQACIDENAEMVQFLVESGSDVNRGDNEGWTPLHAAASCGFIQITKYLIEHGARVGAVNSEGELPLDVATEDAMERLLKGEIKKQGVDVDLARREEERVMLADANAVLAGSGMLTPHPNTKATALHVAAAKGYIEVMKVLLQCGLDLDSGDVDGWTALHAAAHWGQQEVCSLLADNMCDMAALNNVGQTPIEVADDTLVDTLEELTKKQNALRTEKAKLSQPAVIETSPSINMAPVRPRRTSISRMSSREKICLHEREKHPPPALTSSPAEEEEEEGGQSQPGTQGQGQPGTQGQGQPGTQGTQGQPGTQGQGQPGTQGTTGQGLQQLQFRRGEKAKNREIINNLNNKRNNSSTHATSTATSTSGDPAKKQDPGKPPAPEVAPSSAPGAAPGSWRTSLRKAGSSVTLGPSGANDPSQESTRGAPESGLGLGMTRSASSPRLSTNTTTTDTKEPRTARVNPSPTRRLFSMPDTNPDSSSSWLSRSSSYTRRLNSTGSDLSSSTPSLPLSSSYGRKPDDPTGTGSSSSAGLSRLNILVAQRLAQEQAEKKEKEQGSVTTTSISVTTMTGGGSDLETKQRRKSYLTPVRDEEAEAQRKARSRHARQSRRSTQGVTLTDLKEAEKTMKTAQTDEGRDKAMKTAQTDEGRDKAMKTAQTDEGRDKAMKTAQTDEGRDKAMKTAQTDKGREKARKEEEEEKEEANKKKAEEGEVSWRSRIASLQKSDLLGLTQPAGTPRPQTSGQERSAEGESESDRIARERRRARARRRAQRAGDSDDNEPSGEEGLGGSGQDPQTDRHSSTRSDMSCNDCIDRGGGSETKDYKKLFEVVSRENGQLQSQLQDTQRTISQTRLDLDKATQRQERFSDCSTMLELEKKERRMLERRLAELEEELKVLGDLRADNQRLKDENGALIRVISKLSK</sequence>
<evidence type="ECO:0000313" key="10">
    <source>
        <dbReference type="Proteomes" id="UP001652741"/>
    </source>
</evidence>
<feature type="compositionally biased region" description="Basic and acidic residues" evidence="8">
    <location>
        <begin position="1"/>
        <end position="19"/>
    </location>
</feature>
<feature type="region of interest" description="Disordered" evidence="8">
    <location>
        <begin position="1"/>
        <end position="45"/>
    </location>
</feature>
<feature type="coiled-coil region" evidence="7">
    <location>
        <begin position="926"/>
        <end position="994"/>
    </location>
</feature>
<dbReference type="PANTHER" id="PTHR24179">
    <property type="entry name" value="PROTEIN PHOSPHATASE 1 REGULATORY SUBUNIT 12"/>
    <property type="match status" value="1"/>
</dbReference>
<feature type="compositionally biased region" description="Basic and acidic residues" evidence="8">
    <location>
        <begin position="831"/>
        <end position="843"/>
    </location>
</feature>
<name>A0ABM3DTN0_SALSA</name>
<feature type="compositionally biased region" description="Low complexity" evidence="8">
    <location>
        <begin position="431"/>
        <end position="454"/>
    </location>
</feature>
<dbReference type="Gene3D" id="6.10.250.1820">
    <property type="match status" value="1"/>
</dbReference>
<evidence type="ECO:0000256" key="3">
    <source>
        <dbReference type="ARBA" id="ARBA00022737"/>
    </source>
</evidence>
<feature type="compositionally biased region" description="Gly residues" evidence="8">
    <location>
        <begin position="375"/>
        <end position="389"/>
    </location>
</feature>
<keyword evidence="2 5" id="KW-0963">Cytoplasm</keyword>
<feature type="compositionally biased region" description="Low complexity" evidence="8">
    <location>
        <begin position="643"/>
        <end position="655"/>
    </location>
</feature>
<comment type="subcellular location">
    <subcellularLocation>
        <location evidence="1 5">Cytoplasm</location>
    </subcellularLocation>
</comment>
<dbReference type="Pfam" id="PF12796">
    <property type="entry name" value="Ank_2"/>
    <property type="match status" value="2"/>
</dbReference>
<dbReference type="InterPro" id="IPR017401">
    <property type="entry name" value="MYPT1/MYPT2/Mbs85"/>
</dbReference>
<feature type="compositionally biased region" description="Basic residues" evidence="8">
    <location>
        <begin position="685"/>
        <end position="695"/>
    </location>
</feature>
<keyword evidence="7" id="KW-0175">Coiled coil</keyword>
<feature type="compositionally biased region" description="Basic residues" evidence="8">
    <location>
        <begin position="844"/>
        <end position="856"/>
    </location>
</feature>
<dbReference type="PROSITE" id="PS50297">
    <property type="entry name" value="ANK_REP_REGION"/>
    <property type="match status" value="3"/>
</dbReference>
<evidence type="ECO:0000256" key="5">
    <source>
        <dbReference type="PIRNR" id="PIRNR038141"/>
    </source>
</evidence>
<keyword evidence="10" id="KW-1185">Reference proteome</keyword>
<comment type="subunit">
    <text evidence="5">PP1 comprises a catalytic subunit, and one or several targeting or regulatory subunits.</text>
</comment>
<dbReference type="PROSITE" id="PS50088">
    <property type="entry name" value="ANK_REPEAT"/>
    <property type="match status" value="4"/>
</dbReference>
<protein>
    <recommendedName>
        <fullName evidence="5">Protein phosphatase 1 regulatory subunit</fullName>
    </recommendedName>
</protein>
<feature type="compositionally biased region" description="Low complexity" evidence="8">
    <location>
        <begin position="31"/>
        <end position="44"/>
    </location>
</feature>
<dbReference type="Gene3D" id="6.10.140.390">
    <property type="match status" value="1"/>
</dbReference>
<dbReference type="InterPro" id="IPR051226">
    <property type="entry name" value="PP1_Regulatory_Subunit"/>
</dbReference>
<feature type="compositionally biased region" description="Basic and acidic residues" evidence="8">
    <location>
        <begin position="675"/>
        <end position="684"/>
    </location>
</feature>
<evidence type="ECO:0000256" key="4">
    <source>
        <dbReference type="ARBA" id="ARBA00023043"/>
    </source>
</evidence>
<dbReference type="SMART" id="SM00248">
    <property type="entry name" value="ANK"/>
    <property type="match status" value="5"/>
</dbReference>
<evidence type="ECO:0000256" key="6">
    <source>
        <dbReference type="PROSITE-ProRule" id="PRU00023"/>
    </source>
</evidence>
<dbReference type="Pfam" id="PF15898">
    <property type="entry name" value="PRKG1_interact"/>
    <property type="match status" value="1"/>
</dbReference>
<evidence type="ECO:0000313" key="11">
    <source>
        <dbReference type="RefSeq" id="XP_045562158.1"/>
    </source>
</evidence>
<feature type="repeat" description="ANK" evidence="6">
    <location>
        <begin position="243"/>
        <end position="275"/>
    </location>
</feature>
<feature type="domain" description="cGMP-dependent protein kinase interacting" evidence="9">
    <location>
        <begin position="907"/>
        <end position="1007"/>
    </location>
</feature>
<feature type="compositionally biased region" description="Low complexity" evidence="8">
    <location>
        <begin position="471"/>
        <end position="483"/>
    </location>
</feature>
<organism evidence="10 11">
    <name type="scientific">Salmo salar</name>
    <name type="common">Atlantic salmon</name>
    <dbReference type="NCBI Taxonomy" id="8030"/>
    <lineage>
        <taxon>Eukaryota</taxon>
        <taxon>Metazoa</taxon>
        <taxon>Chordata</taxon>
        <taxon>Craniata</taxon>
        <taxon>Vertebrata</taxon>
        <taxon>Euteleostomi</taxon>
        <taxon>Actinopterygii</taxon>
        <taxon>Neopterygii</taxon>
        <taxon>Teleostei</taxon>
        <taxon>Protacanthopterygii</taxon>
        <taxon>Salmoniformes</taxon>
        <taxon>Salmonidae</taxon>
        <taxon>Salmoninae</taxon>
        <taxon>Salmo</taxon>
    </lineage>
</organism>
<feature type="repeat" description="ANK" evidence="6">
    <location>
        <begin position="118"/>
        <end position="150"/>
    </location>
</feature>
<evidence type="ECO:0000259" key="9">
    <source>
        <dbReference type="Pfam" id="PF15898"/>
    </source>
</evidence>
<keyword evidence="4 6" id="KW-0040">ANK repeat</keyword>
<evidence type="ECO:0000256" key="8">
    <source>
        <dbReference type="SAM" id="MobiDB-lite"/>
    </source>
</evidence>
<dbReference type="InterPro" id="IPR031775">
    <property type="entry name" value="PRKG1_interact"/>
</dbReference>
<dbReference type="InterPro" id="IPR002110">
    <property type="entry name" value="Ankyrin_rpt"/>
</dbReference>
<feature type="compositionally biased region" description="Basic and acidic residues" evidence="8">
    <location>
        <begin position="421"/>
        <end position="430"/>
    </location>
</feature>
<dbReference type="SUPFAM" id="SSF48403">
    <property type="entry name" value="Ankyrin repeat"/>
    <property type="match status" value="1"/>
</dbReference>
<feature type="repeat" description="ANK" evidence="6">
    <location>
        <begin position="85"/>
        <end position="117"/>
    </location>
</feature>
<feature type="compositionally biased region" description="Polar residues" evidence="8">
    <location>
        <begin position="493"/>
        <end position="510"/>
    </location>
</feature>
<feature type="repeat" description="ANK" evidence="6">
    <location>
        <begin position="210"/>
        <end position="242"/>
    </location>
</feature>